<dbReference type="SUPFAM" id="SSF54060">
    <property type="entry name" value="His-Me finger endonucleases"/>
    <property type="match status" value="1"/>
</dbReference>
<dbReference type="Pfam" id="PF04231">
    <property type="entry name" value="Endonuclease_1"/>
    <property type="match status" value="1"/>
</dbReference>
<dbReference type="Proteomes" id="UP000317327">
    <property type="component" value="Unassembled WGS sequence"/>
</dbReference>
<evidence type="ECO:0000256" key="3">
    <source>
        <dbReference type="ARBA" id="ARBA00022801"/>
    </source>
</evidence>
<organism evidence="5 6">
    <name type="scientific">Ectopseudomonas mendocina</name>
    <name type="common">Pseudomonas mendocina</name>
    <dbReference type="NCBI Taxonomy" id="300"/>
    <lineage>
        <taxon>Bacteria</taxon>
        <taxon>Pseudomonadati</taxon>
        <taxon>Pseudomonadota</taxon>
        <taxon>Gammaproteobacteria</taxon>
        <taxon>Pseudomonadales</taxon>
        <taxon>Pseudomonadaceae</taxon>
        <taxon>Ectopseudomonas</taxon>
    </lineage>
</organism>
<keyword evidence="4" id="KW-0732">Signal</keyword>
<protein>
    <submittedName>
        <fullName evidence="5">Endonuclease I</fullName>
    </submittedName>
</protein>
<dbReference type="AlphaFoldDB" id="A0ABD7RUE8"/>
<evidence type="ECO:0000256" key="2">
    <source>
        <dbReference type="ARBA" id="ARBA00022722"/>
    </source>
</evidence>
<evidence type="ECO:0000313" key="5">
    <source>
        <dbReference type="EMBL" id="TRO17643.1"/>
    </source>
</evidence>
<keyword evidence="2" id="KW-0540">Nuclease</keyword>
<dbReference type="GO" id="GO:0004519">
    <property type="term" value="F:endonuclease activity"/>
    <property type="evidence" value="ECO:0007669"/>
    <property type="project" value="UniProtKB-KW"/>
</dbReference>
<dbReference type="InterPro" id="IPR044925">
    <property type="entry name" value="His-Me_finger_sf"/>
</dbReference>
<gene>
    <name evidence="5" type="ORF">EQ836_12885</name>
</gene>
<reference evidence="5 6" key="1">
    <citation type="submission" date="2019-01" db="EMBL/GenBank/DDBJ databases">
        <title>Whole genome shotgun sequencing of Pseudomonas spp. isolated by its ability to degrade furfural.</title>
        <authorList>
            <person name="Donoso R."/>
            <person name="Farkas C."/>
            <person name="Villegas P."/>
            <person name="Gonzales-Toro F."/>
            <person name="Guajardo-Parra M."/>
            <person name="Araya-Nail M."/>
            <person name="Morgante V."/>
            <person name="Perez-Pantoja D."/>
        </authorList>
    </citation>
    <scope>NUCLEOTIDE SEQUENCE [LARGE SCALE GENOMIC DNA]</scope>
    <source>
        <strain evidence="5 6">VN231</strain>
    </source>
</reference>
<name>A0ABD7RUE8_ECTME</name>
<dbReference type="RefSeq" id="WP_041980178.1">
    <property type="nucleotide sequence ID" value="NZ_LR134290.1"/>
</dbReference>
<dbReference type="EMBL" id="SCFV01000006">
    <property type="protein sequence ID" value="TRO17643.1"/>
    <property type="molecule type" value="Genomic_DNA"/>
</dbReference>
<dbReference type="PANTHER" id="PTHR33607">
    <property type="entry name" value="ENDONUCLEASE-1"/>
    <property type="match status" value="1"/>
</dbReference>
<evidence type="ECO:0000256" key="1">
    <source>
        <dbReference type="ARBA" id="ARBA00006429"/>
    </source>
</evidence>
<dbReference type="PANTHER" id="PTHR33607:SF2">
    <property type="entry name" value="ENDONUCLEASE-1"/>
    <property type="match status" value="1"/>
</dbReference>
<feature type="signal peptide" evidence="4">
    <location>
        <begin position="1"/>
        <end position="22"/>
    </location>
</feature>
<dbReference type="PROSITE" id="PS51257">
    <property type="entry name" value="PROKAR_LIPOPROTEIN"/>
    <property type="match status" value="1"/>
</dbReference>
<accession>A0ABD7RUE8</accession>
<keyword evidence="5" id="KW-0255">Endonuclease</keyword>
<comment type="caution">
    <text evidence="5">The sequence shown here is derived from an EMBL/GenBank/DDBJ whole genome shotgun (WGS) entry which is preliminary data.</text>
</comment>
<sequence>MRAVTVLLGCLATSCMSTFSLASGQTQLSDAKQAIEQAFWQNLYGNGGATLYCGQTFARESGTLTASPIYSSKQLKSAMRCVTDRQCTIMNPRYPYIVADLHNYYPALARVELVRRNAQFADLADDVPSKFADIGCDMKTSYQLVEPRDEAKGNIARAIFYMHIEYGLPIVGLVPMYKAWHRMDPPDAEEKARNDKIEALQGTRNRFIDDPSLVDQLISD</sequence>
<evidence type="ECO:0000313" key="6">
    <source>
        <dbReference type="Proteomes" id="UP000317327"/>
    </source>
</evidence>
<keyword evidence="3" id="KW-0378">Hydrolase</keyword>
<dbReference type="GO" id="GO:0016787">
    <property type="term" value="F:hydrolase activity"/>
    <property type="evidence" value="ECO:0007669"/>
    <property type="project" value="UniProtKB-KW"/>
</dbReference>
<proteinExistence type="inferred from homology"/>
<dbReference type="InterPro" id="IPR007346">
    <property type="entry name" value="Endonuclease-I"/>
</dbReference>
<evidence type="ECO:0000256" key="4">
    <source>
        <dbReference type="SAM" id="SignalP"/>
    </source>
</evidence>
<comment type="similarity">
    <text evidence="1">Belongs to the EndA/NucM nuclease family.</text>
</comment>
<feature type="chain" id="PRO_5044891727" evidence="4">
    <location>
        <begin position="23"/>
        <end position="220"/>
    </location>
</feature>